<evidence type="ECO:0000313" key="2">
    <source>
        <dbReference type="Proteomes" id="UP001628156"/>
    </source>
</evidence>
<reference evidence="1 2" key="1">
    <citation type="journal article" date="2019" name="PLoS Negl. Trop. Dis.">
        <title>Whole genome sequencing of Entamoeba nuttalli reveals mammalian host-related molecular signatures and a novel octapeptide-repeat surface protein.</title>
        <authorList>
            <person name="Tanaka M."/>
            <person name="Makiuchi T."/>
            <person name="Komiyama T."/>
            <person name="Shiina T."/>
            <person name="Osaki K."/>
            <person name="Tachibana H."/>
        </authorList>
    </citation>
    <scope>NUCLEOTIDE SEQUENCE [LARGE SCALE GENOMIC DNA]</scope>
    <source>
        <strain evidence="1 2">P19-061405</strain>
    </source>
</reference>
<accession>A0ABQ0DHQ7</accession>
<keyword evidence="2" id="KW-1185">Reference proteome</keyword>
<sequence length="112" mass="13381">MEKRGNELYQRAKADEDFITISQLAKEYPIPDELRVELYEYLIPKVDGIECKLQREIGELTTIEEYLTKFELSKDKIDDAKKAVLYLIHTNPCQYYEEIVLFVLIMEKLWEE</sequence>
<protein>
    <submittedName>
        <fullName evidence="1">Uncharacterized protein</fullName>
    </submittedName>
</protein>
<gene>
    <name evidence="1" type="ORF">ENUP19_0100G0037</name>
</gene>
<name>A0ABQ0DHQ7_9EUKA</name>
<comment type="caution">
    <text evidence="1">The sequence shown here is derived from an EMBL/GenBank/DDBJ whole genome shotgun (WGS) entry which is preliminary data.</text>
</comment>
<evidence type="ECO:0000313" key="1">
    <source>
        <dbReference type="EMBL" id="GAB1222288.1"/>
    </source>
</evidence>
<dbReference type="EMBL" id="BAAFRS010000100">
    <property type="protein sequence ID" value="GAB1222288.1"/>
    <property type="molecule type" value="Genomic_DNA"/>
</dbReference>
<organism evidence="1 2">
    <name type="scientific">Entamoeba nuttalli</name>
    <dbReference type="NCBI Taxonomy" id="412467"/>
    <lineage>
        <taxon>Eukaryota</taxon>
        <taxon>Amoebozoa</taxon>
        <taxon>Evosea</taxon>
        <taxon>Archamoebae</taxon>
        <taxon>Mastigamoebida</taxon>
        <taxon>Entamoebidae</taxon>
        <taxon>Entamoeba</taxon>
    </lineage>
</organism>
<dbReference type="Proteomes" id="UP001628156">
    <property type="component" value="Unassembled WGS sequence"/>
</dbReference>
<proteinExistence type="predicted"/>